<feature type="region of interest" description="Disordered" evidence="1">
    <location>
        <begin position="1"/>
        <end position="23"/>
    </location>
</feature>
<reference evidence="2" key="1">
    <citation type="submission" date="2020-02" db="EMBL/GenBank/DDBJ databases">
        <authorList>
            <person name="Scholz U."/>
            <person name="Mascher M."/>
            <person name="Fiebig A."/>
        </authorList>
    </citation>
    <scope>NUCLEOTIDE SEQUENCE</scope>
</reference>
<sequence length="34" mass="4093">MPAESMGALQNTERESEDRRERERKEYFSFLSIV</sequence>
<dbReference type="EMBL" id="LR746264">
    <property type="protein sequence ID" value="CAA7388288.1"/>
    <property type="molecule type" value="Genomic_DNA"/>
</dbReference>
<dbReference type="Proteomes" id="UP000663760">
    <property type="component" value="Chromosome 1"/>
</dbReference>
<feature type="compositionally biased region" description="Basic and acidic residues" evidence="1">
    <location>
        <begin position="12"/>
        <end position="23"/>
    </location>
</feature>
<proteinExistence type="predicted"/>
<accession>A0A7I8JY63</accession>
<keyword evidence="3" id="KW-1185">Reference proteome</keyword>
<name>A0A7I8JY63_SPIIN</name>
<evidence type="ECO:0000313" key="3">
    <source>
        <dbReference type="Proteomes" id="UP000663760"/>
    </source>
</evidence>
<gene>
    <name evidence="2" type="ORF">SI8410_01000556</name>
</gene>
<protein>
    <submittedName>
        <fullName evidence="2">Uncharacterized protein</fullName>
    </submittedName>
</protein>
<dbReference type="AlphaFoldDB" id="A0A7I8JY63"/>
<evidence type="ECO:0000256" key="1">
    <source>
        <dbReference type="SAM" id="MobiDB-lite"/>
    </source>
</evidence>
<evidence type="ECO:0000313" key="2">
    <source>
        <dbReference type="EMBL" id="CAA7388288.1"/>
    </source>
</evidence>
<organism evidence="2 3">
    <name type="scientific">Spirodela intermedia</name>
    <name type="common">Intermediate duckweed</name>
    <dbReference type="NCBI Taxonomy" id="51605"/>
    <lineage>
        <taxon>Eukaryota</taxon>
        <taxon>Viridiplantae</taxon>
        <taxon>Streptophyta</taxon>
        <taxon>Embryophyta</taxon>
        <taxon>Tracheophyta</taxon>
        <taxon>Spermatophyta</taxon>
        <taxon>Magnoliopsida</taxon>
        <taxon>Liliopsida</taxon>
        <taxon>Araceae</taxon>
        <taxon>Lemnoideae</taxon>
        <taxon>Spirodela</taxon>
    </lineage>
</organism>